<feature type="domain" description="GH3 C-terminal" evidence="1">
    <location>
        <begin position="1"/>
        <end position="63"/>
    </location>
</feature>
<evidence type="ECO:0000313" key="2">
    <source>
        <dbReference type="EMBL" id="EKC53653.1"/>
    </source>
</evidence>
<comment type="caution">
    <text evidence="2">The sequence shown here is derived from an EMBL/GenBank/DDBJ whole genome shotgun (WGS) entry which is preliminary data.</text>
</comment>
<proteinExistence type="predicted"/>
<dbReference type="EMBL" id="AJWZ01008606">
    <property type="protein sequence ID" value="EKC53653.1"/>
    <property type="molecule type" value="Genomic_DNA"/>
</dbReference>
<organism evidence="2">
    <name type="scientific">human gut metagenome</name>
    <dbReference type="NCBI Taxonomy" id="408170"/>
    <lineage>
        <taxon>unclassified sequences</taxon>
        <taxon>metagenomes</taxon>
        <taxon>organismal metagenomes</taxon>
    </lineage>
</organism>
<sequence length="78" mass="9136">EFSERPDTPEHFAEVLDRELRSVNSDYDAKRQTALDPPRIHAVPPGTTLRWLQKTGKNKLPRMRNDRTVVEQLLKIEQ</sequence>
<protein>
    <submittedName>
        <fullName evidence="2">GH3 auxin-responsive promoter family protein</fullName>
    </submittedName>
</protein>
<dbReference type="InterPro" id="IPR055378">
    <property type="entry name" value="GH3_C"/>
</dbReference>
<accession>K1S863</accession>
<dbReference type="Pfam" id="PF23572">
    <property type="entry name" value="GH3_C"/>
    <property type="match status" value="1"/>
</dbReference>
<dbReference type="AlphaFoldDB" id="K1S863"/>
<name>K1S863_9ZZZZ</name>
<gene>
    <name evidence="2" type="ORF">OBE_12484</name>
</gene>
<reference evidence="2" key="1">
    <citation type="journal article" date="2013" name="Environ. Microbiol.">
        <title>Microbiota from the distal guts of lean and obese adolescents exhibit partial functional redundancy besides clear differences in community structure.</title>
        <authorList>
            <person name="Ferrer M."/>
            <person name="Ruiz A."/>
            <person name="Lanza F."/>
            <person name="Haange S.B."/>
            <person name="Oberbach A."/>
            <person name="Till H."/>
            <person name="Bargiela R."/>
            <person name="Campoy C."/>
            <person name="Segura M.T."/>
            <person name="Richter M."/>
            <person name="von Bergen M."/>
            <person name="Seifert J."/>
            <person name="Suarez A."/>
        </authorList>
    </citation>
    <scope>NUCLEOTIDE SEQUENCE</scope>
</reference>
<feature type="non-terminal residue" evidence="2">
    <location>
        <position position="1"/>
    </location>
</feature>
<evidence type="ECO:0000259" key="1">
    <source>
        <dbReference type="Pfam" id="PF23572"/>
    </source>
</evidence>